<dbReference type="PROSITE" id="PS50097">
    <property type="entry name" value="BTB"/>
    <property type="match status" value="1"/>
</dbReference>
<dbReference type="SMART" id="SM00225">
    <property type="entry name" value="BTB"/>
    <property type="match status" value="1"/>
</dbReference>
<dbReference type="Gene3D" id="3.30.710.10">
    <property type="entry name" value="Potassium Channel Kv1.1, Chain A"/>
    <property type="match status" value="1"/>
</dbReference>
<evidence type="ECO:0000259" key="1">
    <source>
        <dbReference type="PROSITE" id="PS50097"/>
    </source>
</evidence>
<dbReference type="CDD" id="cd18186">
    <property type="entry name" value="BTB_POZ_ZBTB_KLHL-like"/>
    <property type="match status" value="1"/>
</dbReference>
<keyword evidence="3" id="KW-1185">Reference proteome</keyword>
<reference evidence="2" key="1">
    <citation type="submission" date="2022-09" db="EMBL/GenBank/DDBJ databases">
        <title>Fusarium specimens isolated from Avocado Roots.</title>
        <authorList>
            <person name="Stajich J."/>
            <person name="Roper C."/>
            <person name="Heimlech-Rivalta G."/>
        </authorList>
    </citation>
    <scope>NUCLEOTIDE SEQUENCE</scope>
    <source>
        <strain evidence="2">CF00095</strain>
    </source>
</reference>
<organism evidence="2 3">
    <name type="scientific">Fusarium equiseti</name>
    <name type="common">Fusarium scirpi</name>
    <dbReference type="NCBI Taxonomy" id="61235"/>
    <lineage>
        <taxon>Eukaryota</taxon>
        <taxon>Fungi</taxon>
        <taxon>Dikarya</taxon>
        <taxon>Ascomycota</taxon>
        <taxon>Pezizomycotina</taxon>
        <taxon>Sordariomycetes</taxon>
        <taxon>Hypocreomycetidae</taxon>
        <taxon>Hypocreales</taxon>
        <taxon>Nectriaceae</taxon>
        <taxon>Fusarium</taxon>
        <taxon>Fusarium incarnatum-equiseti species complex</taxon>
    </lineage>
</organism>
<dbReference type="Proteomes" id="UP001152024">
    <property type="component" value="Unassembled WGS sequence"/>
</dbReference>
<feature type="domain" description="BTB" evidence="1">
    <location>
        <begin position="24"/>
        <end position="83"/>
    </location>
</feature>
<protein>
    <recommendedName>
        <fullName evidence="1">BTB domain-containing protein</fullName>
    </recommendedName>
</protein>
<dbReference type="PANTHER" id="PTHR47843:SF5">
    <property type="entry name" value="BTB_POZ DOMAIN PROTEIN"/>
    <property type="match status" value="1"/>
</dbReference>
<dbReference type="Pfam" id="PF00651">
    <property type="entry name" value="BTB"/>
    <property type="match status" value="1"/>
</dbReference>
<dbReference type="InterPro" id="IPR011333">
    <property type="entry name" value="SKP1/BTB/POZ_sf"/>
</dbReference>
<gene>
    <name evidence="2" type="ORF">NW768_007364</name>
</gene>
<dbReference type="PANTHER" id="PTHR47843">
    <property type="entry name" value="BTB DOMAIN-CONTAINING PROTEIN-RELATED"/>
    <property type="match status" value="1"/>
</dbReference>
<proteinExistence type="predicted"/>
<comment type="caution">
    <text evidence="2">The sequence shown here is derived from an EMBL/GenBank/DDBJ whole genome shotgun (WGS) entry which is preliminary data.</text>
</comment>
<evidence type="ECO:0000313" key="2">
    <source>
        <dbReference type="EMBL" id="KAJ4128843.1"/>
    </source>
</evidence>
<name>A0ABQ8R7P1_FUSEQ</name>
<evidence type="ECO:0000313" key="3">
    <source>
        <dbReference type="Proteomes" id="UP001152024"/>
    </source>
</evidence>
<sequence>MEGTEIILGFHQSLQSLYNSEEFSDLTVRCQRTEIKVHKMVLACHSEHFKKMFRGPWKESKEKVLEIKDFEPAVVEAMLRFMYKFHYAGNKDSDITFDIKVHECADYYMIDTLKNVAAENFRCTVGRAASREEFVELIECLYASPDLGLCEPILDRITEKIDFLLDQDWFHEVMVSVPGFAASLVRRVHRRNPMVYKCYNCDEAMPWSSIGNNNPTNCCRCNAMVQWGDADGRLHLNNF</sequence>
<accession>A0ABQ8R7P1</accession>
<dbReference type="SUPFAM" id="SSF54695">
    <property type="entry name" value="POZ domain"/>
    <property type="match status" value="1"/>
</dbReference>
<dbReference type="EMBL" id="JAOQBH010000011">
    <property type="protein sequence ID" value="KAJ4128843.1"/>
    <property type="molecule type" value="Genomic_DNA"/>
</dbReference>
<dbReference type="InterPro" id="IPR000210">
    <property type="entry name" value="BTB/POZ_dom"/>
</dbReference>